<sequence>MTENPRGRGIEESSLSLLASVTEEELFVAQILLDLPYMFGMLESVTGPKWGGKKRRRSRMRNAPSSSRAPSPPSPSIRRTELVQVREKNHRPKTEEEDISAAATTSPVTPLSFSSGESDEKSRRRALKKISKTRSREEYDNMIEELTRQRDVLRVEIKNVTKHYKKLNAYNSELKAMKQEALNYCPSEENPKLVIYREKMNLDTESTQHRHRQSKIVANSKPFVSDQMAEKFEQSNGPNSAQLNTSRNGLDYLGGPFRIPDLNISAEVAFGVDESQPLDESVGVADRRARFAEARRRRRGIMKIKHMRSACGIKLPETR</sequence>
<dbReference type="KEGG" id="egt:105956373"/>
<name>A0A022RF04_ERYGU</name>
<dbReference type="eggNOG" id="ENOG502S5B6">
    <property type="taxonomic scope" value="Eukaryota"/>
</dbReference>
<proteinExistence type="predicted"/>
<organism evidence="3 4">
    <name type="scientific">Erythranthe guttata</name>
    <name type="common">Yellow monkey flower</name>
    <name type="synonym">Mimulus guttatus</name>
    <dbReference type="NCBI Taxonomy" id="4155"/>
    <lineage>
        <taxon>Eukaryota</taxon>
        <taxon>Viridiplantae</taxon>
        <taxon>Streptophyta</taxon>
        <taxon>Embryophyta</taxon>
        <taxon>Tracheophyta</taxon>
        <taxon>Spermatophyta</taxon>
        <taxon>Magnoliopsida</taxon>
        <taxon>eudicotyledons</taxon>
        <taxon>Gunneridae</taxon>
        <taxon>Pentapetalae</taxon>
        <taxon>asterids</taxon>
        <taxon>lamiids</taxon>
        <taxon>Lamiales</taxon>
        <taxon>Phrymaceae</taxon>
        <taxon>Erythranthe</taxon>
    </lineage>
</organism>
<dbReference type="Proteomes" id="UP000030748">
    <property type="component" value="Unassembled WGS sequence"/>
</dbReference>
<dbReference type="AlphaFoldDB" id="A0A022RF04"/>
<feature type="compositionally biased region" description="Basic and acidic residues" evidence="2">
    <location>
        <begin position="78"/>
        <end position="87"/>
    </location>
</feature>
<dbReference type="PANTHER" id="PTHR37614:SF2">
    <property type="entry name" value="OS02G0121400 PROTEIN"/>
    <property type="match status" value="1"/>
</dbReference>
<dbReference type="OMA" id="HIYRFKN"/>
<keyword evidence="1" id="KW-0175">Coiled coil</keyword>
<keyword evidence="4" id="KW-1185">Reference proteome</keyword>
<feature type="compositionally biased region" description="Polar residues" evidence="2">
    <location>
        <begin position="102"/>
        <end position="116"/>
    </location>
</feature>
<feature type="coiled-coil region" evidence="1">
    <location>
        <begin position="136"/>
        <end position="180"/>
    </location>
</feature>
<evidence type="ECO:0000256" key="1">
    <source>
        <dbReference type="SAM" id="Coils"/>
    </source>
</evidence>
<feature type="compositionally biased region" description="Basic residues" evidence="2">
    <location>
        <begin position="51"/>
        <end position="60"/>
    </location>
</feature>
<dbReference type="PANTHER" id="PTHR37614">
    <property type="entry name" value="OS02G0121400 PROTEIN"/>
    <property type="match status" value="1"/>
</dbReference>
<reference evidence="3 4" key="1">
    <citation type="journal article" date="2013" name="Proc. Natl. Acad. Sci. U.S.A.">
        <title>Fine-scale variation in meiotic recombination in Mimulus inferred from population shotgun sequencing.</title>
        <authorList>
            <person name="Hellsten U."/>
            <person name="Wright K.M."/>
            <person name="Jenkins J."/>
            <person name="Shu S."/>
            <person name="Yuan Y."/>
            <person name="Wessler S.R."/>
            <person name="Schmutz J."/>
            <person name="Willis J.H."/>
            <person name="Rokhsar D.S."/>
        </authorList>
    </citation>
    <scope>NUCLEOTIDE SEQUENCE [LARGE SCALE GENOMIC DNA]</scope>
    <source>
        <strain evidence="4">cv. DUN x IM62</strain>
    </source>
</reference>
<evidence type="ECO:0000313" key="4">
    <source>
        <dbReference type="Proteomes" id="UP000030748"/>
    </source>
</evidence>
<dbReference type="PhylomeDB" id="A0A022RF04"/>
<dbReference type="OrthoDB" id="1721092at2759"/>
<feature type="region of interest" description="Disordered" evidence="2">
    <location>
        <begin position="46"/>
        <end position="129"/>
    </location>
</feature>
<evidence type="ECO:0000313" key="3">
    <source>
        <dbReference type="EMBL" id="EYU38806.1"/>
    </source>
</evidence>
<evidence type="ECO:0000256" key="2">
    <source>
        <dbReference type="SAM" id="MobiDB-lite"/>
    </source>
</evidence>
<protein>
    <submittedName>
        <fullName evidence="3">Uncharacterized protein</fullName>
    </submittedName>
</protein>
<gene>
    <name evidence="3" type="ORF">MIMGU_mgv1a010193mg</name>
</gene>
<dbReference type="EMBL" id="KI630476">
    <property type="protein sequence ID" value="EYU38806.1"/>
    <property type="molecule type" value="Genomic_DNA"/>
</dbReference>
<accession>A0A022RF04</accession>